<organism evidence="8 9">
    <name type="scientific">Pseudooceanicola marinus</name>
    <dbReference type="NCBI Taxonomy" id="396013"/>
    <lineage>
        <taxon>Bacteria</taxon>
        <taxon>Pseudomonadati</taxon>
        <taxon>Pseudomonadota</taxon>
        <taxon>Alphaproteobacteria</taxon>
        <taxon>Rhodobacterales</taxon>
        <taxon>Paracoccaceae</taxon>
        <taxon>Pseudooceanicola</taxon>
    </lineage>
</organism>
<dbReference type="AlphaFoldDB" id="A0A1X6YUL1"/>
<evidence type="ECO:0000256" key="5">
    <source>
        <dbReference type="ARBA" id="ARBA00022989"/>
    </source>
</evidence>
<reference evidence="8 9" key="1">
    <citation type="submission" date="2017-03" db="EMBL/GenBank/DDBJ databases">
        <authorList>
            <person name="Afonso C.L."/>
            <person name="Miller P.J."/>
            <person name="Scott M.A."/>
            <person name="Spackman E."/>
            <person name="Goraichik I."/>
            <person name="Dimitrov K.M."/>
            <person name="Suarez D.L."/>
            <person name="Swayne D.E."/>
        </authorList>
    </citation>
    <scope>NUCLEOTIDE SEQUENCE [LARGE SCALE GENOMIC DNA]</scope>
    <source>
        <strain evidence="8 9">CECT 7751</strain>
    </source>
</reference>
<dbReference type="Proteomes" id="UP000193963">
    <property type="component" value="Unassembled WGS sequence"/>
</dbReference>
<dbReference type="PANTHER" id="PTHR30086">
    <property type="entry name" value="ARGININE EXPORTER PROTEIN ARGO"/>
    <property type="match status" value="1"/>
</dbReference>
<comment type="subcellular location">
    <subcellularLocation>
        <location evidence="1">Cell membrane</location>
        <topology evidence="1">Multi-pass membrane protein</topology>
    </subcellularLocation>
</comment>
<evidence type="ECO:0000256" key="3">
    <source>
        <dbReference type="ARBA" id="ARBA00022475"/>
    </source>
</evidence>
<comment type="similarity">
    <text evidence="2">Belongs to the Rht family.</text>
</comment>
<dbReference type="PANTHER" id="PTHR30086:SF14">
    <property type="entry name" value="HOMOSERINE_HOMOSERINE LACTONE EFFLUX PROTEIN"/>
    <property type="match status" value="1"/>
</dbReference>
<evidence type="ECO:0000313" key="8">
    <source>
        <dbReference type="EMBL" id="SLN31848.1"/>
    </source>
</evidence>
<name>A0A1X6YUL1_9RHOB</name>
<feature type="transmembrane region" description="Helical" evidence="7">
    <location>
        <begin position="112"/>
        <end position="137"/>
    </location>
</feature>
<accession>A0A1X6YUL1</accession>
<keyword evidence="4 7" id="KW-0812">Transmembrane</keyword>
<gene>
    <name evidence="8" type="primary">rhtB_3</name>
    <name evidence="8" type="ORF">PSM7751_01386</name>
</gene>
<evidence type="ECO:0000256" key="6">
    <source>
        <dbReference type="ARBA" id="ARBA00023136"/>
    </source>
</evidence>
<keyword evidence="3" id="KW-1003">Cell membrane</keyword>
<feature type="transmembrane region" description="Helical" evidence="7">
    <location>
        <begin position="71"/>
        <end position="92"/>
    </location>
</feature>
<proteinExistence type="inferred from homology"/>
<evidence type="ECO:0000313" key="9">
    <source>
        <dbReference type="Proteomes" id="UP000193963"/>
    </source>
</evidence>
<dbReference type="EMBL" id="FWFN01000002">
    <property type="protein sequence ID" value="SLN31848.1"/>
    <property type="molecule type" value="Genomic_DNA"/>
</dbReference>
<dbReference type="GO" id="GO:0042970">
    <property type="term" value="F:homoserine transmembrane transporter activity"/>
    <property type="evidence" value="ECO:0007669"/>
    <property type="project" value="TreeGrafter"/>
</dbReference>
<feature type="transmembrane region" description="Helical" evidence="7">
    <location>
        <begin position="41"/>
        <end position="65"/>
    </location>
</feature>
<keyword evidence="6 7" id="KW-0472">Membrane</keyword>
<feature type="transmembrane region" description="Helical" evidence="7">
    <location>
        <begin position="12"/>
        <end position="29"/>
    </location>
</feature>
<feature type="transmembrane region" description="Helical" evidence="7">
    <location>
        <begin position="149"/>
        <end position="172"/>
    </location>
</feature>
<dbReference type="PIRSF" id="PIRSF006324">
    <property type="entry name" value="LeuE"/>
    <property type="match status" value="1"/>
</dbReference>
<keyword evidence="9" id="KW-1185">Reference proteome</keyword>
<evidence type="ECO:0000256" key="1">
    <source>
        <dbReference type="ARBA" id="ARBA00004651"/>
    </source>
</evidence>
<evidence type="ECO:0000256" key="7">
    <source>
        <dbReference type="SAM" id="Phobius"/>
    </source>
</evidence>
<dbReference type="Pfam" id="PF01810">
    <property type="entry name" value="LysE"/>
    <property type="match status" value="1"/>
</dbReference>
<keyword evidence="5 7" id="KW-1133">Transmembrane helix</keyword>
<evidence type="ECO:0000256" key="4">
    <source>
        <dbReference type="ARBA" id="ARBA00022692"/>
    </source>
</evidence>
<evidence type="ECO:0000256" key="2">
    <source>
        <dbReference type="ARBA" id="ARBA00007928"/>
    </source>
</evidence>
<dbReference type="GO" id="GO:0005886">
    <property type="term" value="C:plasma membrane"/>
    <property type="evidence" value="ECO:0007669"/>
    <property type="project" value="UniProtKB-SubCell"/>
</dbReference>
<protein>
    <submittedName>
        <fullName evidence="8">Homoserine/homoserine lactone efflux protein</fullName>
    </submittedName>
</protein>
<sequence length="205" mass="21662">MELFPVSLEYLLTAFIICLSPGIGVIYTLSSTLGGGMRAGIWAATGCTIATVLHLIVAMAGLAAVLHTSALLFQAIKFAGVAYLLWMAWGILKDRGGLSVQATEAAPAGKLIWRGILLNILNPKIPLFFVAFIPQFVPAGSSVGLLAELGLGFTAMTFVVFVGYAAVAATGRDRLLQSERAMTWLRRVFAGSFAALGLKLATEKV</sequence>
<dbReference type="InterPro" id="IPR001123">
    <property type="entry name" value="LeuE-type"/>
</dbReference>